<feature type="transmembrane region" description="Helical" evidence="1">
    <location>
        <begin position="104"/>
        <end position="123"/>
    </location>
</feature>
<feature type="transmembrane region" description="Helical" evidence="1">
    <location>
        <begin position="81"/>
        <end position="98"/>
    </location>
</feature>
<gene>
    <name evidence="2" type="ORF">HC176_11090</name>
</gene>
<protein>
    <recommendedName>
        <fullName evidence="4">Transmembrane protein</fullName>
    </recommendedName>
</protein>
<feature type="transmembrane region" description="Helical" evidence="1">
    <location>
        <begin position="130"/>
        <end position="151"/>
    </location>
</feature>
<reference evidence="2 3" key="1">
    <citation type="submission" date="2020-03" db="EMBL/GenBank/DDBJ databases">
        <title>Tamlana sp. nov, isolated from XXX.</title>
        <authorList>
            <person name="Cao W.R."/>
        </authorList>
    </citation>
    <scope>NUCLEOTIDE SEQUENCE [LARGE SCALE GENOMIC DNA]</scope>
    <source>
        <strain evidence="2 3">HST1-43</strain>
    </source>
</reference>
<dbReference type="RefSeq" id="WP_167918290.1">
    <property type="nucleotide sequence ID" value="NZ_JAAVJS010000014.1"/>
</dbReference>
<keyword evidence="3" id="KW-1185">Reference proteome</keyword>
<proteinExistence type="predicted"/>
<feature type="transmembrane region" description="Helical" evidence="1">
    <location>
        <begin position="38"/>
        <end position="60"/>
    </location>
</feature>
<sequence>MDKLLKSISYVFHPLIMPLFAAWFYFEISPRYISSEVVYGKLIALGILMFILPILIYFLLKTLGRVSSIHLQTARERIYPLILYGCILLLVLQRIVKPSLSSELYFFFIGVLISNMACLLMALIKFKVSLHMVAVSGVFMFFVALSIHFSVNLNGTIGLMCIVMGAVATSRLHVKAHDYKELLFGVFIGIIPQLILVNYWL</sequence>
<accession>A0ABX1DD79</accession>
<keyword evidence="1" id="KW-1133">Transmembrane helix</keyword>
<keyword evidence="1" id="KW-0472">Membrane</keyword>
<evidence type="ECO:0000313" key="2">
    <source>
        <dbReference type="EMBL" id="NJX16032.1"/>
    </source>
</evidence>
<name>A0ABX1DD79_9FLAO</name>
<feature type="transmembrane region" description="Helical" evidence="1">
    <location>
        <begin position="7"/>
        <end position="26"/>
    </location>
</feature>
<feature type="transmembrane region" description="Helical" evidence="1">
    <location>
        <begin position="181"/>
        <end position="200"/>
    </location>
</feature>
<dbReference type="Proteomes" id="UP000760545">
    <property type="component" value="Unassembled WGS sequence"/>
</dbReference>
<organism evidence="2 3">
    <name type="scientific">Tamlana crocina</name>
    <dbReference type="NCBI Taxonomy" id="393006"/>
    <lineage>
        <taxon>Bacteria</taxon>
        <taxon>Pseudomonadati</taxon>
        <taxon>Bacteroidota</taxon>
        <taxon>Flavobacteriia</taxon>
        <taxon>Flavobacteriales</taxon>
        <taxon>Flavobacteriaceae</taxon>
        <taxon>Tamlana</taxon>
    </lineage>
</organism>
<evidence type="ECO:0000256" key="1">
    <source>
        <dbReference type="SAM" id="Phobius"/>
    </source>
</evidence>
<comment type="caution">
    <text evidence="2">The sequence shown here is derived from an EMBL/GenBank/DDBJ whole genome shotgun (WGS) entry which is preliminary data.</text>
</comment>
<dbReference type="EMBL" id="JAAVJS010000014">
    <property type="protein sequence ID" value="NJX16032.1"/>
    <property type="molecule type" value="Genomic_DNA"/>
</dbReference>
<feature type="transmembrane region" description="Helical" evidence="1">
    <location>
        <begin position="157"/>
        <end position="174"/>
    </location>
</feature>
<evidence type="ECO:0000313" key="3">
    <source>
        <dbReference type="Proteomes" id="UP000760545"/>
    </source>
</evidence>
<evidence type="ECO:0008006" key="4">
    <source>
        <dbReference type="Google" id="ProtNLM"/>
    </source>
</evidence>
<keyword evidence="1" id="KW-0812">Transmembrane</keyword>